<dbReference type="Pfam" id="PF00989">
    <property type="entry name" value="PAS"/>
    <property type="match status" value="1"/>
</dbReference>
<keyword evidence="6" id="KW-0418">Kinase</keyword>
<dbReference type="InterPro" id="IPR000014">
    <property type="entry name" value="PAS"/>
</dbReference>
<dbReference type="PRINTS" id="PR00344">
    <property type="entry name" value="BCTRLSENSOR"/>
</dbReference>
<dbReference type="CDD" id="cd17546">
    <property type="entry name" value="REC_hyHK_CKI1_RcsC-like"/>
    <property type="match status" value="1"/>
</dbReference>
<dbReference type="GO" id="GO:0006355">
    <property type="term" value="P:regulation of DNA-templated transcription"/>
    <property type="evidence" value="ECO:0007669"/>
    <property type="project" value="InterPro"/>
</dbReference>
<dbReference type="InterPro" id="IPR036097">
    <property type="entry name" value="HisK_dim/P_sf"/>
</dbReference>
<dbReference type="Gene3D" id="1.10.287.130">
    <property type="match status" value="1"/>
</dbReference>
<protein>
    <recommendedName>
        <fullName evidence="2">histidine kinase</fullName>
        <ecNumber evidence="2">2.7.13.3</ecNumber>
    </recommendedName>
</protein>
<dbReference type="SUPFAM" id="SSF52172">
    <property type="entry name" value="CheY-like"/>
    <property type="match status" value="1"/>
</dbReference>
<dbReference type="SMART" id="SM00091">
    <property type="entry name" value="PAS"/>
    <property type="match status" value="3"/>
</dbReference>
<evidence type="ECO:0000256" key="4">
    <source>
        <dbReference type="ARBA" id="ARBA00022679"/>
    </source>
</evidence>
<dbReference type="Pfam" id="PF02518">
    <property type="entry name" value="HATPase_c"/>
    <property type="match status" value="1"/>
</dbReference>
<dbReference type="InterPro" id="IPR011006">
    <property type="entry name" value="CheY-like_superfamily"/>
</dbReference>
<evidence type="ECO:0000313" key="16">
    <source>
        <dbReference type="Proteomes" id="UP000248798"/>
    </source>
</evidence>
<dbReference type="CDD" id="cd00082">
    <property type="entry name" value="HisKA"/>
    <property type="match status" value="1"/>
</dbReference>
<dbReference type="Pfam" id="PF08448">
    <property type="entry name" value="PAS_4"/>
    <property type="match status" value="1"/>
</dbReference>
<dbReference type="NCBIfam" id="TIGR00229">
    <property type="entry name" value="sensory_box"/>
    <property type="match status" value="3"/>
</dbReference>
<feature type="modified residue" description="4-aspartylphosphate" evidence="9">
    <location>
        <position position="716"/>
    </location>
</feature>
<dbReference type="InterPro" id="IPR000700">
    <property type="entry name" value="PAS-assoc_C"/>
</dbReference>
<dbReference type="PANTHER" id="PTHR43065">
    <property type="entry name" value="SENSOR HISTIDINE KINASE"/>
    <property type="match status" value="1"/>
</dbReference>
<keyword evidence="17" id="KW-1185">Reference proteome</keyword>
<proteinExistence type="predicted"/>
<name>A0A328F6V9_9BACT</name>
<dbReference type="EMBL" id="CP036313">
    <property type="protein sequence ID" value="QBH12053.1"/>
    <property type="molecule type" value="Genomic_DNA"/>
</dbReference>
<dbReference type="Pfam" id="PF08447">
    <property type="entry name" value="PAS_3"/>
    <property type="match status" value="1"/>
</dbReference>
<dbReference type="GO" id="GO:0000155">
    <property type="term" value="F:phosphorelay sensor kinase activity"/>
    <property type="evidence" value="ECO:0007669"/>
    <property type="project" value="InterPro"/>
</dbReference>
<evidence type="ECO:0000256" key="3">
    <source>
        <dbReference type="ARBA" id="ARBA00022553"/>
    </source>
</evidence>
<keyword evidence="3 9" id="KW-0597">Phosphoprotein</keyword>
<evidence type="ECO:0000256" key="2">
    <source>
        <dbReference type="ARBA" id="ARBA00012438"/>
    </source>
</evidence>
<dbReference type="Pfam" id="PF00512">
    <property type="entry name" value="HisKA"/>
    <property type="match status" value="1"/>
</dbReference>
<feature type="domain" description="PAC" evidence="13">
    <location>
        <begin position="109"/>
        <end position="161"/>
    </location>
</feature>
<dbReference type="PROSITE" id="PS50112">
    <property type="entry name" value="PAS"/>
    <property type="match status" value="2"/>
</dbReference>
<dbReference type="InterPro" id="IPR003661">
    <property type="entry name" value="HisK_dim/P_dom"/>
</dbReference>
<evidence type="ECO:0000313" key="15">
    <source>
        <dbReference type="EMBL" id="RAM00099.1"/>
    </source>
</evidence>
<evidence type="ECO:0000259" key="12">
    <source>
        <dbReference type="PROSITE" id="PS50112"/>
    </source>
</evidence>
<dbReference type="InterPro" id="IPR013767">
    <property type="entry name" value="PAS_fold"/>
</dbReference>
<evidence type="ECO:0000256" key="7">
    <source>
        <dbReference type="ARBA" id="ARBA00022840"/>
    </source>
</evidence>
<dbReference type="Gene3D" id="3.30.565.10">
    <property type="entry name" value="Histidine kinase-like ATPase, C-terminal domain"/>
    <property type="match status" value="1"/>
</dbReference>
<dbReference type="AlphaFoldDB" id="A0A328F6V9"/>
<dbReference type="InterPro" id="IPR001789">
    <property type="entry name" value="Sig_transdc_resp-reg_receiver"/>
</dbReference>
<reference evidence="15 16" key="1">
    <citation type="submission" date="2018-06" db="EMBL/GenBank/DDBJ databases">
        <title>Complete Genome Sequence of Desulfobacter hydrogenophilus (DSM3380).</title>
        <authorList>
            <person name="Marietou A."/>
            <person name="Schreiber L."/>
            <person name="Marshall I."/>
            <person name="Jorgensen B."/>
        </authorList>
    </citation>
    <scope>NUCLEOTIDE SEQUENCE [LARGE SCALE GENOMIC DNA]</scope>
    <source>
        <strain evidence="15 16">DSM 3380</strain>
    </source>
</reference>
<sequence length="788" mass="89411">MGRLIFPVGTILLGRLLINRRNRIKSEQLQQESEQRFQRAMNASQDGVYDWDLKTKDIYYSPGWKRMLGYEPDELPNDFSIWEELTHPDDVKASWTIINEVIEGKRDRFEIESRMKHKNGHWVDILSRSNLYKDDLNGKVRVVGTHVDISEIKKVERKLKEREEEHGAILKTAMDGFCILDTAGRFLEVNETYCEMSGYAEEELLRMDISSVEDVEEPADTAAHMQKVLAEGQDRFESRHRRKDGTVFDVEVSVQNRPLDEPQCVVFIRDITAHRKAEQDYQTLFREMLDGFALHEIILDAAGTPVDYRFLAVNPAFERMTSLKAVDIVGRTVIEALPSTERHWIKTYGKVALTGEPAHFESHSAEVGKYFEVTSFRPVPGQFACIFQDITERKKAEAEREKLQTQLTQAQKMESIGNLAGGIAHDFNNILFPIVGMSELLLEDLPPGSGERENVKEIFKAGKRGSDLVKQILAFSRESEHKMMPTRIQNILKEVIKLSRSTIPTYIEIEQDIQQNCGMVMADPSQIHQIGMNIITNAYHAVEDTGGKIFIKLNQTVLDTNKLLQTDLKQGDYAVLSISDTGHGMSKELSGKIFDPYFTTKKQDKGTGLGLAVVYGIVKAHGGDIKVHSEIGKGSTFDIYFPVMEKTDRTESFIEVEAYHGGNERILLVDDEESIAKLEKRMLERMGYKVTSRLHSGEALEKFKSSPSLFDLVITDMSMPNIPGDELARKIKSIRSDVPIIICTGFSERIHENNFEQMGIDGLLMKPVVKSELAKTVRKVLEKAQGKI</sequence>
<dbReference type="SMART" id="SM00387">
    <property type="entry name" value="HATPase_c"/>
    <property type="match status" value="1"/>
</dbReference>
<dbReference type="SMART" id="SM00086">
    <property type="entry name" value="PAC"/>
    <property type="match status" value="2"/>
</dbReference>
<dbReference type="EMBL" id="QLNI01000065">
    <property type="protein sequence ID" value="RAM00099.1"/>
    <property type="molecule type" value="Genomic_DNA"/>
</dbReference>
<dbReference type="Gene3D" id="3.40.50.2300">
    <property type="match status" value="1"/>
</dbReference>
<evidence type="ECO:0000259" key="13">
    <source>
        <dbReference type="PROSITE" id="PS50113"/>
    </source>
</evidence>
<dbReference type="SUPFAM" id="SSF55874">
    <property type="entry name" value="ATPase domain of HSP90 chaperone/DNA topoisomerase II/histidine kinase"/>
    <property type="match status" value="1"/>
</dbReference>
<dbReference type="InterPro" id="IPR001610">
    <property type="entry name" value="PAC"/>
</dbReference>
<dbReference type="PROSITE" id="PS50109">
    <property type="entry name" value="HIS_KIN"/>
    <property type="match status" value="1"/>
</dbReference>
<keyword evidence="5" id="KW-0547">Nucleotide-binding</keyword>
<dbReference type="InterPro" id="IPR004358">
    <property type="entry name" value="Sig_transdc_His_kin-like_C"/>
</dbReference>
<dbReference type="SMART" id="SM00448">
    <property type="entry name" value="REC"/>
    <property type="match status" value="1"/>
</dbReference>
<evidence type="ECO:0000256" key="5">
    <source>
        <dbReference type="ARBA" id="ARBA00022741"/>
    </source>
</evidence>
<evidence type="ECO:0000256" key="8">
    <source>
        <dbReference type="ARBA" id="ARBA00023012"/>
    </source>
</evidence>
<dbReference type="OrthoDB" id="5487437at2"/>
<evidence type="ECO:0000313" key="17">
    <source>
        <dbReference type="Proteomes" id="UP000293902"/>
    </source>
</evidence>
<dbReference type="GO" id="GO:0005524">
    <property type="term" value="F:ATP binding"/>
    <property type="evidence" value="ECO:0007669"/>
    <property type="project" value="UniProtKB-KW"/>
</dbReference>
<dbReference type="InterPro" id="IPR035965">
    <property type="entry name" value="PAS-like_dom_sf"/>
</dbReference>
<dbReference type="EC" id="2.7.13.3" evidence="2"/>
<feature type="domain" description="PAS" evidence="12">
    <location>
        <begin position="162"/>
        <end position="220"/>
    </location>
</feature>
<dbReference type="SUPFAM" id="SSF47384">
    <property type="entry name" value="Homodimeric domain of signal transducing histidine kinase"/>
    <property type="match status" value="1"/>
</dbReference>
<dbReference type="CDD" id="cd00130">
    <property type="entry name" value="PAS"/>
    <property type="match status" value="2"/>
</dbReference>
<keyword evidence="8" id="KW-0902">Two-component regulatory system</keyword>
<dbReference type="Proteomes" id="UP000248798">
    <property type="component" value="Unassembled WGS sequence"/>
</dbReference>
<evidence type="ECO:0000259" key="11">
    <source>
        <dbReference type="PROSITE" id="PS50110"/>
    </source>
</evidence>
<keyword evidence="4" id="KW-0808">Transferase</keyword>
<evidence type="ECO:0000256" key="1">
    <source>
        <dbReference type="ARBA" id="ARBA00000085"/>
    </source>
</evidence>
<feature type="domain" description="PAS" evidence="12">
    <location>
        <begin position="33"/>
        <end position="105"/>
    </location>
</feature>
<organism evidence="15 16">
    <name type="scientific">Desulfobacter hydrogenophilus</name>
    <dbReference type="NCBI Taxonomy" id="2291"/>
    <lineage>
        <taxon>Bacteria</taxon>
        <taxon>Pseudomonadati</taxon>
        <taxon>Thermodesulfobacteriota</taxon>
        <taxon>Desulfobacteria</taxon>
        <taxon>Desulfobacterales</taxon>
        <taxon>Desulfobacteraceae</taxon>
        <taxon>Desulfobacter</taxon>
    </lineage>
</organism>
<reference evidence="14 17" key="2">
    <citation type="submission" date="2019-02" db="EMBL/GenBank/DDBJ databases">
        <title>Complete genome sequence of Desulfobacter hydrogenophilus AcRS1.</title>
        <authorList>
            <person name="Marietou A."/>
            <person name="Lund M.B."/>
            <person name="Marshall I.P.G."/>
            <person name="Schreiber L."/>
            <person name="Jorgensen B."/>
        </authorList>
    </citation>
    <scope>NUCLEOTIDE SEQUENCE [LARGE SCALE GENOMIC DNA]</scope>
    <source>
        <strain evidence="14 17">AcRS1</strain>
    </source>
</reference>
<dbReference type="PANTHER" id="PTHR43065:SF46">
    <property type="entry name" value="C4-DICARBOXYLATE TRANSPORT SENSOR PROTEIN DCTB"/>
    <property type="match status" value="1"/>
</dbReference>
<dbReference type="PROSITE" id="PS50113">
    <property type="entry name" value="PAC"/>
    <property type="match status" value="1"/>
</dbReference>
<dbReference type="Pfam" id="PF00072">
    <property type="entry name" value="Response_reg"/>
    <property type="match status" value="1"/>
</dbReference>
<dbReference type="SUPFAM" id="SSF55785">
    <property type="entry name" value="PYP-like sensor domain (PAS domain)"/>
    <property type="match status" value="3"/>
</dbReference>
<dbReference type="SMART" id="SM00388">
    <property type="entry name" value="HisKA"/>
    <property type="match status" value="1"/>
</dbReference>
<feature type="domain" description="Histidine kinase" evidence="10">
    <location>
        <begin position="422"/>
        <end position="645"/>
    </location>
</feature>
<evidence type="ECO:0000259" key="10">
    <source>
        <dbReference type="PROSITE" id="PS50109"/>
    </source>
</evidence>
<accession>A0A328F6V9</accession>
<keyword evidence="7" id="KW-0067">ATP-binding</keyword>
<dbReference type="InterPro" id="IPR036890">
    <property type="entry name" value="HATPase_C_sf"/>
</dbReference>
<evidence type="ECO:0000256" key="6">
    <source>
        <dbReference type="ARBA" id="ARBA00022777"/>
    </source>
</evidence>
<gene>
    <name evidence="15" type="ORF">DO021_20890</name>
    <name evidence="14" type="ORF">EYB58_03425</name>
</gene>
<dbReference type="PROSITE" id="PS50110">
    <property type="entry name" value="RESPONSE_REGULATORY"/>
    <property type="match status" value="1"/>
</dbReference>
<dbReference type="Gene3D" id="3.30.450.20">
    <property type="entry name" value="PAS domain"/>
    <property type="match status" value="3"/>
</dbReference>
<evidence type="ECO:0000313" key="14">
    <source>
        <dbReference type="EMBL" id="QBH12053.1"/>
    </source>
</evidence>
<dbReference type="InterPro" id="IPR013656">
    <property type="entry name" value="PAS_4"/>
</dbReference>
<evidence type="ECO:0000256" key="9">
    <source>
        <dbReference type="PROSITE-ProRule" id="PRU00169"/>
    </source>
</evidence>
<feature type="domain" description="Response regulatory" evidence="11">
    <location>
        <begin position="665"/>
        <end position="781"/>
    </location>
</feature>
<dbReference type="Proteomes" id="UP000293902">
    <property type="component" value="Chromosome"/>
</dbReference>
<comment type="catalytic activity">
    <reaction evidence="1">
        <text>ATP + protein L-histidine = ADP + protein N-phospho-L-histidine.</text>
        <dbReference type="EC" id="2.7.13.3"/>
    </reaction>
</comment>
<dbReference type="InterPro" id="IPR013655">
    <property type="entry name" value="PAS_fold_3"/>
</dbReference>
<dbReference type="InterPro" id="IPR003594">
    <property type="entry name" value="HATPase_dom"/>
</dbReference>
<dbReference type="InterPro" id="IPR005467">
    <property type="entry name" value="His_kinase_dom"/>
</dbReference>